<sequence>MTRVTDVHVRTFVEKASAVGRRLETLASEQDDWWVTDLTPPMILDQGLRPGSRGGHGSVRYSVLEHNPGQSVVFGFDPSIGLDGTHRFIVTQEGDRVSVRHELDAEASGVMRVLWRPLVLPMHSGVIEDIFDRLERASTGTAHRQRSTSASLRWIARRMASFGL</sequence>
<dbReference type="SUPFAM" id="SSF55961">
    <property type="entry name" value="Bet v1-like"/>
    <property type="match status" value="1"/>
</dbReference>
<proteinExistence type="predicted"/>
<evidence type="ECO:0000313" key="1">
    <source>
        <dbReference type="EMBL" id="TFC96329.1"/>
    </source>
</evidence>
<reference evidence="1 2" key="1">
    <citation type="submission" date="2019-03" db="EMBL/GenBank/DDBJ databases">
        <title>Genomics of glacier-inhabiting Cryobacterium strains.</title>
        <authorList>
            <person name="Liu Q."/>
            <person name="Xin Y.-H."/>
        </authorList>
    </citation>
    <scope>NUCLEOTIDE SEQUENCE [LARGE SCALE GENOMIC DNA]</scope>
    <source>
        <strain evidence="1 2">TMT1-23-1</strain>
    </source>
</reference>
<accession>A0ABY2IZD3</accession>
<dbReference type="Proteomes" id="UP000297853">
    <property type="component" value="Unassembled WGS sequence"/>
</dbReference>
<dbReference type="EMBL" id="SOGQ01000067">
    <property type="protein sequence ID" value="TFC96329.1"/>
    <property type="molecule type" value="Genomic_DNA"/>
</dbReference>
<organism evidence="1 2">
    <name type="scientific">Cryobacterium sinapicolor</name>
    <dbReference type="NCBI Taxonomy" id="1259236"/>
    <lineage>
        <taxon>Bacteria</taxon>
        <taxon>Bacillati</taxon>
        <taxon>Actinomycetota</taxon>
        <taxon>Actinomycetes</taxon>
        <taxon>Micrococcales</taxon>
        <taxon>Microbacteriaceae</taxon>
        <taxon>Cryobacterium</taxon>
    </lineage>
</organism>
<keyword evidence="2" id="KW-1185">Reference proteome</keyword>
<gene>
    <name evidence="1" type="ORF">E3T28_12780</name>
</gene>
<protein>
    <submittedName>
        <fullName evidence="1">SRPBCC family protein</fullName>
    </submittedName>
</protein>
<name>A0ABY2IZD3_9MICO</name>
<evidence type="ECO:0000313" key="2">
    <source>
        <dbReference type="Proteomes" id="UP000297853"/>
    </source>
</evidence>
<comment type="caution">
    <text evidence="1">The sequence shown here is derived from an EMBL/GenBank/DDBJ whole genome shotgun (WGS) entry which is preliminary data.</text>
</comment>
<dbReference type="RefSeq" id="WP_134431880.1">
    <property type="nucleotide sequence ID" value="NZ_SOGQ01000067.1"/>
</dbReference>